<dbReference type="Proteomes" id="UP000048289">
    <property type="component" value="Unassembled WGS sequence"/>
</dbReference>
<dbReference type="Proteomes" id="UP000039021">
    <property type="component" value="Unassembled WGS sequence"/>
</dbReference>
<evidence type="ECO:0000313" key="3">
    <source>
        <dbReference type="EMBL" id="COV92197.1"/>
    </source>
</evidence>
<organism evidence="2 7">
    <name type="scientific">Mycobacterium tuberculosis</name>
    <dbReference type="NCBI Taxonomy" id="1773"/>
    <lineage>
        <taxon>Bacteria</taxon>
        <taxon>Bacillati</taxon>
        <taxon>Actinomycetota</taxon>
        <taxon>Actinomycetes</taxon>
        <taxon>Mycobacteriales</taxon>
        <taxon>Mycobacteriaceae</taxon>
        <taxon>Mycobacterium</taxon>
        <taxon>Mycobacterium tuberculosis complex</taxon>
    </lineage>
</organism>
<evidence type="ECO:0000313" key="6">
    <source>
        <dbReference type="Proteomes" id="UP000044938"/>
    </source>
</evidence>
<dbReference type="Proteomes" id="UP000044938">
    <property type="component" value="Unassembled WGS sequence"/>
</dbReference>
<evidence type="ECO:0000313" key="2">
    <source>
        <dbReference type="EMBL" id="CFE39459.1"/>
    </source>
</evidence>
<feature type="region of interest" description="Disordered" evidence="1">
    <location>
        <begin position="1"/>
        <end position="33"/>
    </location>
</feature>
<accession>A0A654T8Q8</accession>
<dbReference type="AlphaFoldDB" id="A0A654T8Q8"/>
<reference evidence="4" key="2">
    <citation type="submission" date="2015-03" db="EMBL/GenBank/DDBJ databases">
        <authorList>
            <consortium name="Pathogen Informatics"/>
            <person name="Murphy D."/>
        </authorList>
    </citation>
    <scope>NUCLEOTIDE SEQUENCE</scope>
    <source>
        <strain evidence="4">N09902308</strain>
    </source>
</reference>
<dbReference type="EMBL" id="CSAJ01000111">
    <property type="protein sequence ID" value="COV92197.1"/>
    <property type="molecule type" value="Genomic_DNA"/>
</dbReference>
<evidence type="ECO:0000313" key="7">
    <source>
        <dbReference type="Proteomes" id="UP000048289"/>
    </source>
</evidence>
<proteinExistence type="predicted"/>
<evidence type="ECO:0000313" key="5">
    <source>
        <dbReference type="Proteomes" id="UP000039021"/>
    </source>
</evidence>
<dbReference type="EMBL" id="CSBK01001510">
    <property type="protein sequence ID" value="COY76176.1"/>
    <property type="molecule type" value="Genomic_DNA"/>
</dbReference>
<evidence type="ECO:0000313" key="4">
    <source>
        <dbReference type="EMBL" id="COY76176.1"/>
    </source>
</evidence>
<evidence type="ECO:0000256" key="1">
    <source>
        <dbReference type="SAM" id="MobiDB-lite"/>
    </source>
</evidence>
<dbReference type="EMBL" id="CFOE01000206">
    <property type="protein sequence ID" value="CFE39459.1"/>
    <property type="molecule type" value="Genomic_DNA"/>
</dbReference>
<reference evidence="5 6" key="1">
    <citation type="submission" date="2015-03" db="EMBL/GenBank/DDBJ databases">
        <authorList>
            <consortium name="Pathogen Informatics"/>
        </authorList>
    </citation>
    <scope>NUCLEOTIDE SEQUENCE [LARGE SCALE GENOMIC DNA]</scope>
    <source>
        <strain evidence="2 7">G09901357</strain>
        <strain evidence="3 6">M09401471</strain>
        <strain evidence="5">N09902308</strain>
    </source>
</reference>
<name>A0A654T8Q8_MYCTX</name>
<protein>
    <submittedName>
        <fullName evidence="2">Uncharacterized protein</fullName>
    </submittedName>
</protein>
<gene>
    <name evidence="2" type="ORF">ERS007681_01839</name>
    <name evidence="3" type="ORF">ERS007720_01204</name>
    <name evidence="4" type="ORF">ERS007739_03052</name>
</gene>
<sequence length="33" mass="3319">MSTAMSRSSVVSAAFSKDAAAKNADGPEPTMAM</sequence>
<feature type="compositionally biased region" description="Low complexity" evidence="1">
    <location>
        <begin position="8"/>
        <end position="24"/>
    </location>
</feature>